<feature type="compositionally biased region" description="Polar residues" evidence="1">
    <location>
        <begin position="183"/>
        <end position="194"/>
    </location>
</feature>
<dbReference type="Proteomes" id="UP001172159">
    <property type="component" value="Unassembled WGS sequence"/>
</dbReference>
<feature type="region of interest" description="Disordered" evidence="1">
    <location>
        <begin position="172"/>
        <end position="270"/>
    </location>
</feature>
<gene>
    <name evidence="2" type="ORF">B0T21DRAFT_290769</name>
</gene>
<name>A0AA40BE56_9PEZI</name>
<evidence type="ECO:0000256" key="1">
    <source>
        <dbReference type="SAM" id="MobiDB-lite"/>
    </source>
</evidence>
<reference evidence="2" key="1">
    <citation type="submission" date="2023-06" db="EMBL/GenBank/DDBJ databases">
        <title>Genome-scale phylogeny and comparative genomics of the fungal order Sordariales.</title>
        <authorList>
            <consortium name="Lawrence Berkeley National Laboratory"/>
            <person name="Hensen N."/>
            <person name="Bonometti L."/>
            <person name="Westerberg I."/>
            <person name="Brannstrom I.O."/>
            <person name="Guillou S."/>
            <person name="Cros-Aarteil S."/>
            <person name="Calhoun S."/>
            <person name="Haridas S."/>
            <person name="Kuo A."/>
            <person name="Mondo S."/>
            <person name="Pangilinan J."/>
            <person name="Riley R."/>
            <person name="Labutti K."/>
            <person name="Andreopoulos B."/>
            <person name="Lipzen A."/>
            <person name="Chen C."/>
            <person name="Yanf M."/>
            <person name="Daum C."/>
            <person name="Ng V."/>
            <person name="Clum A."/>
            <person name="Steindorff A."/>
            <person name="Ohm R."/>
            <person name="Martin F."/>
            <person name="Silar P."/>
            <person name="Natvig D."/>
            <person name="Lalanne C."/>
            <person name="Gautier V."/>
            <person name="Ament-Velasquez S.L."/>
            <person name="Kruys A."/>
            <person name="Hutchinson M.I."/>
            <person name="Powell A.J."/>
            <person name="Barry K."/>
            <person name="Miller A.N."/>
            <person name="Grigoriev I.V."/>
            <person name="Debuchy R."/>
            <person name="Gladieux P."/>
            <person name="Thoren M.H."/>
            <person name="Johannesson H."/>
        </authorList>
    </citation>
    <scope>NUCLEOTIDE SEQUENCE</scope>
    <source>
        <strain evidence="2">CBS 540.89</strain>
    </source>
</reference>
<feature type="compositionally biased region" description="Basic residues" evidence="1">
    <location>
        <begin position="378"/>
        <end position="388"/>
    </location>
</feature>
<evidence type="ECO:0000313" key="2">
    <source>
        <dbReference type="EMBL" id="KAK0732519.1"/>
    </source>
</evidence>
<protein>
    <submittedName>
        <fullName evidence="2">Uncharacterized protein</fullName>
    </submittedName>
</protein>
<feature type="region of interest" description="Disordered" evidence="1">
    <location>
        <begin position="283"/>
        <end position="323"/>
    </location>
</feature>
<proteinExistence type="predicted"/>
<feature type="region of interest" description="Disordered" evidence="1">
    <location>
        <begin position="348"/>
        <end position="388"/>
    </location>
</feature>
<sequence>MDDPAETCWSWPHWKFGLRRDDLFTKLHDQYNTVPTPILDPEAFHHDVYEISNEANTADEFHSLLRERKQQRMRELNDSLESAAFEIIANPSLIGTDQWQHAVQLFRTKSLDSLVRYFSSYLPPDHPWYKDSTSTSEVGSSVDSFAPSHGSLFDDDDGLIMTMTDEPLEFSTDLEPVLPPSPRSMTMCSDSSVASPIDDHHDYETPSRTLSYSESEPDCCELSDSVPHTHHGEPTPESESIDMESPAASISSASQREIGGVEARAKSFSDRVGKAAQSFVVDNDNADMATPKPEGQVFFERKKTTTLSHRRHRSHSPSRSHPLADCEVDDVLHRDPRSAAQCLRTRWKRDCSPVQRKRKGPAGSLTRIQKPSPDASRSRPRGRRFCEN</sequence>
<organism evidence="2 3">
    <name type="scientific">Apiosordaria backusii</name>
    <dbReference type="NCBI Taxonomy" id="314023"/>
    <lineage>
        <taxon>Eukaryota</taxon>
        <taxon>Fungi</taxon>
        <taxon>Dikarya</taxon>
        <taxon>Ascomycota</taxon>
        <taxon>Pezizomycotina</taxon>
        <taxon>Sordariomycetes</taxon>
        <taxon>Sordariomycetidae</taxon>
        <taxon>Sordariales</taxon>
        <taxon>Lasiosphaeriaceae</taxon>
        <taxon>Apiosordaria</taxon>
    </lineage>
</organism>
<feature type="compositionally biased region" description="Basic residues" evidence="1">
    <location>
        <begin position="308"/>
        <end position="318"/>
    </location>
</feature>
<dbReference type="EMBL" id="JAUKTV010000008">
    <property type="protein sequence ID" value="KAK0732519.1"/>
    <property type="molecule type" value="Genomic_DNA"/>
</dbReference>
<evidence type="ECO:0000313" key="3">
    <source>
        <dbReference type="Proteomes" id="UP001172159"/>
    </source>
</evidence>
<dbReference type="AlphaFoldDB" id="A0AA40BE56"/>
<comment type="caution">
    <text evidence="2">The sequence shown here is derived from an EMBL/GenBank/DDBJ whole genome shotgun (WGS) entry which is preliminary data.</text>
</comment>
<accession>A0AA40BE56</accession>
<keyword evidence="3" id="KW-1185">Reference proteome</keyword>